<dbReference type="PANTHER" id="PTHR30346">
    <property type="entry name" value="TRANSCRIPTIONAL DUAL REGULATOR HCAR-RELATED"/>
    <property type="match status" value="1"/>
</dbReference>
<evidence type="ECO:0000313" key="9">
    <source>
        <dbReference type="Proteomes" id="UP001144805"/>
    </source>
</evidence>
<dbReference type="InterPro" id="IPR000847">
    <property type="entry name" value="LysR_HTH_N"/>
</dbReference>
<dbReference type="Pfam" id="PF03466">
    <property type="entry name" value="LysR_substrate"/>
    <property type="match status" value="1"/>
</dbReference>
<dbReference type="Gene3D" id="3.40.190.10">
    <property type="entry name" value="Periplasmic binding protein-like II"/>
    <property type="match status" value="2"/>
</dbReference>
<protein>
    <submittedName>
        <fullName evidence="8">LysR substrate-binding domain-containing protein</fullName>
    </submittedName>
</protein>
<comment type="caution">
    <text evidence="8">The sequence shown here is derived from an EMBL/GenBank/DDBJ whole genome shotgun (WGS) entry which is preliminary data.</text>
</comment>
<keyword evidence="4" id="KW-0010">Activator</keyword>
<dbReference type="RefSeq" id="WP_266338461.1">
    <property type="nucleotide sequence ID" value="NZ_JAPKNK010000003.1"/>
</dbReference>
<organism evidence="8 9">
    <name type="scientific">Kaistia nematophila</name>
    <dbReference type="NCBI Taxonomy" id="2994654"/>
    <lineage>
        <taxon>Bacteria</taxon>
        <taxon>Pseudomonadati</taxon>
        <taxon>Pseudomonadota</taxon>
        <taxon>Alphaproteobacteria</taxon>
        <taxon>Hyphomicrobiales</taxon>
        <taxon>Kaistiaceae</taxon>
        <taxon>Kaistia</taxon>
    </lineage>
</organism>
<dbReference type="Gene3D" id="1.10.10.10">
    <property type="entry name" value="Winged helix-like DNA-binding domain superfamily/Winged helix DNA-binding domain"/>
    <property type="match status" value="1"/>
</dbReference>
<evidence type="ECO:0000256" key="2">
    <source>
        <dbReference type="ARBA" id="ARBA00023015"/>
    </source>
</evidence>
<keyword evidence="3" id="KW-0238">DNA-binding</keyword>
<keyword evidence="5" id="KW-0804">Transcription</keyword>
<accession>A0A9X3IM47</accession>
<dbReference type="PANTHER" id="PTHR30346:SF26">
    <property type="entry name" value="HYDROGEN PEROXIDE-INDUCIBLE GENES ACTIVATOR"/>
    <property type="match status" value="1"/>
</dbReference>
<keyword evidence="2" id="KW-0805">Transcription regulation</keyword>
<dbReference type="SUPFAM" id="SSF53850">
    <property type="entry name" value="Periplasmic binding protein-like II"/>
    <property type="match status" value="1"/>
</dbReference>
<reference evidence="8" key="1">
    <citation type="submission" date="2022-11" db="EMBL/GenBank/DDBJ databases">
        <title>Biodiversity and phylogenetic relationships of bacteria.</title>
        <authorList>
            <person name="Machado R.A.R."/>
            <person name="Bhat A."/>
            <person name="Loulou A."/>
            <person name="Kallel S."/>
        </authorList>
    </citation>
    <scope>NUCLEOTIDE SEQUENCE</scope>
    <source>
        <strain evidence="8">K-TC2</strain>
    </source>
</reference>
<gene>
    <name evidence="8" type="ORF">OSH07_09865</name>
</gene>
<dbReference type="AlphaFoldDB" id="A0A9X3IM47"/>
<dbReference type="PRINTS" id="PR00039">
    <property type="entry name" value="HTHLYSR"/>
</dbReference>
<name>A0A9X3IM47_9HYPH</name>
<dbReference type="InterPro" id="IPR005119">
    <property type="entry name" value="LysR_subst-bd"/>
</dbReference>
<dbReference type="GO" id="GO:0003677">
    <property type="term" value="F:DNA binding"/>
    <property type="evidence" value="ECO:0007669"/>
    <property type="project" value="UniProtKB-KW"/>
</dbReference>
<dbReference type="FunFam" id="1.10.10.10:FF:000001">
    <property type="entry name" value="LysR family transcriptional regulator"/>
    <property type="match status" value="1"/>
</dbReference>
<dbReference type="CDD" id="cd08411">
    <property type="entry name" value="PBP2_OxyR"/>
    <property type="match status" value="1"/>
</dbReference>
<evidence type="ECO:0000259" key="7">
    <source>
        <dbReference type="PROSITE" id="PS50931"/>
    </source>
</evidence>
<dbReference type="PROSITE" id="PS50931">
    <property type="entry name" value="HTH_LYSR"/>
    <property type="match status" value="1"/>
</dbReference>
<evidence type="ECO:0000313" key="8">
    <source>
        <dbReference type="EMBL" id="MCX5569495.1"/>
    </source>
</evidence>
<evidence type="ECO:0000256" key="3">
    <source>
        <dbReference type="ARBA" id="ARBA00023125"/>
    </source>
</evidence>
<comment type="similarity">
    <text evidence="1">Belongs to the LysR transcriptional regulatory family.</text>
</comment>
<dbReference type="GO" id="GO:0032993">
    <property type="term" value="C:protein-DNA complex"/>
    <property type="evidence" value="ECO:0007669"/>
    <property type="project" value="TreeGrafter"/>
</dbReference>
<evidence type="ECO:0000256" key="6">
    <source>
        <dbReference type="SAM" id="MobiDB-lite"/>
    </source>
</evidence>
<keyword evidence="9" id="KW-1185">Reference proteome</keyword>
<evidence type="ECO:0000256" key="5">
    <source>
        <dbReference type="ARBA" id="ARBA00023163"/>
    </source>
</evidence>
<dbReference type="Proteomes" id="UP001144805">
    <property type="component" value="Unassembled WGS sequence"/>
</dbReference>
<feature type="region of interest" description="Disordered" evidence="6">
    <location>
        <begin position="299"/>
        <end position="319"/>
    </location>
</feature>
<dbReference type="Pfam" id="PF00126">
    <property type="entry name" value="HTH_1"/>
    <property type="match status" value="1"/>
</dbReference>
<dbReference type="InterPro" id="IPR036388">
    <property type="entry name" value="WH-like_DNA-bd_sf"/>
</dbReference>
<sequence length="319" mass="34527">MITLRQLRYFEAVTRHLHFGKAAAECAVTQPALSQQISEMEATLGVPLLERGARRIAVTPKGEEIARRAVRILGEIRDLTDFARHGGGVLSGPLRIGVIPSIAPYLLPKALPLVQRTYPSLELQLRETQTGALVDELAQGKLDVVLMALPVRDPAFDSLPLFVDRFLLASQAGSTASVAGFASPEMIPPDRLLLLEEGHCLRDQALTYCRIPRSEKVSGFGAASLSTIMQMVANGYGVTLLPEMCVAVEARDARIVLSRFGEPEPQREIGLVWRRSSPRRGDFEALGRLLVAAARPALDDDSPLDAGATPAIAPELARA</sequence>
<dbReference type="InterPro" id="IPR036390">
    <property type="entry name" value="WH_DNA-bd_sf"/>
</dbReference>
<evidence type="ECO:0000256" key="1">
    <source>
        <dbReference type="ARBA" id="ARBA00009437"/>
    </source>
</evidence>
<dbReference type="GO" id="GO:0003700">
    <property type="term" value="F:DNA-binding transcription factor activity"/>
    <property type="evidence" value="ECO:0007669"/>
    <property type="project" value="InterPro"/>
</dbReference>
<feature type="domain" description="HTH lysR-type" evidence="7">
    <location>
        <begin position="2"/>
        <end position="59"/>
    </location>
</feature>
<evidence type="ECO:0000256" key="4">
    <source>
        <dbReference type="ARBA" id="ARBA00023159"/>
    </source>
</evidence>
<dbReference type="SUPFAM" id="SSF46785">
    <property type="entry name" value="Winged helix' DNA-binding domain"/>
    <property type="match status" value="1"/>
</dbReference>
<proteinExistence type="inferred from homology"/>
<dbReference type="EMBL" id="JAPKNK010000003">
    <property type="protein sequence ID" value="MCX5569495.1"/>
    <property type="molecule type" value="Genomic_DNA"/>
</dbReference>